<dbReference type="Proteomes" id="UP000002038">
    <property type="component" value="Unassembled WGS sequence"/>
</dbReference>
<organism evidence="1 2">
    <name type="scientific">Blastomyces gilchristii (strain SLH14081)</name>
    <name type="common">Blastomyces dermatitidis</name>
    <dbReference type="NCBI Taxonomy" id="559298"/>
    <lineage>
        <taxon>Eukaryota</taxon>
        <taxon>Fungi</taxon>
        <taxon>Dikarya</taxon>
        <taxon>Ascomycota</taxon>
        <taxon>Pezizomycotina</taxon>
        <taxon>Eurotiomycetes</taxon>
        <taxon>Eurotiomycetidae</taxon>
        <taxon>Onygenales</taxon>
        <taxon>Ajellomycetaceae</taxon>
        <taxon>Blastomyces</taxon>
    </lineage>
</organism>
<accession>A0A179UEV5</accession>
<reference evidence="2" key="1">
    <citation type="journal article" date="2015" name="PLoS Genet.">
        <title>The dynamic genome and transcriptome of the human fungal pathogen Blastomyces and close relative Emmonsia.</title>
        <authorList>
            <person name="Munoz J.F."/>
            <person name="Gauthier G.M."/>
            <person name="Desjardins C.A."/>
            <person name="Gallo J.E."/>
            <person name="Holder J."/>
            <person name="Sullivan T.D."/>
            <person name="Marty A.J."/>
            <person name="Carmen J.C."/>
            <person name="Chen Z."/>
            <person name="Ding L."/>
            <person name="Gujja S."/>
            <person name="Magrini V."/>
            <person name="Misas E."/>
            <person name="Mitreva M."/>
            <person name="Priest M."/>
            <person name="Saif S."/>
            <person name="Whiston E.A."/>
            <person name="Young S."/>
            <person name="Zeng Q."/>
            <person name="Goldman W.E."/>
            <person name="Mardis E.R."/>
            <person name="Taylor J.W."/>
            <person name="McEwen J.G."/>
            <person name="Clay O.K."/>
            <person name="Klein B.S."/>
            <person name="Cuomo C.A."/>
        </authorList>
    </citation>
    <scope>NUCLEOTIDE SEQUENCE [LARGE SCALE GENOMIC DNA]</scope>
    <source>
        <strain evidence="2">SLH14081</strain>
    </source>
</reference>
<dbReference type="GeneID" id="8505921"/>
<dbReference type="SUPFAM" id="SSF52540">
    <property type="entry name" value="P-loop containing nucleoside triphosphate hydrolases"/>
    <property type="match status" value="1"/>
</dbReference>
<evidence type="ECO:0008006" key="3">
    <source>
        <dbReference type="Google" id="ProtNLM"/>
    </source>
</evidence>
<gene>
    <name evidence="1" type="ORF">BDBG_02742</name>
</gene>
<dbReference type="Gene3D" id="3.40.50.300">
    <property type="entry name" value="P-loop containing nucleotide triphosphate hydrolases"/>
    <property type="match status" value="1"/>
</dbReference>
<keyword evidence="2" id="KW-1185">Reference proteome</keyword>
<dbReference type="InterPro" id="IPR027417">
    <property type="entry name" value="P-loop_NTPase"/>
</dbReference>
<name>A0A179UEV5_BLAGS</name>
<evidence type="ECO:0000313" key="2">
    <source>
        <dbReference type="Proteomes" id="UP000002038"/>
    </source>
</evidence>
<dbReference type="VEuPathDB" id="FungiDB:BDBG_02742"/>
<dbReference type="KEGG" id="bgh:BDBG_02742"/>
<sequence>MKLQNTEDKIQLPLQKRKSKKSKAHKKKNTPNLGRMVAIADLTSHLALIEDDDNLGANNNGEENVARLEEIRTTPLFSSGVQMAMQIQAQQDALPQYALMGMRTETYGRSEGEATSETHIRRSTNLVYANINAPWSTFICGSQGSGKSHTLSCMLENALLHPSETGTLSSPLTGLVLHYDKFTGVNTGQLCEAAYLSSKVPVRVLVAPSNFGHMERLYANMPGLADGAPKPKVSSLYFREDQLTLGMMKDLMAVSGEGAPPLYMEVVTKVLREMAAEALGPRGINFNAFKKRLYVAENLNKGQLGPLNMRLNLLESFLEKTYKKPARGLAVGKGRQGKNIWDFPPGSLTIIDLSCPFVDENDACSLFNICLNIFMERRNESGRVVALDEAHKFLTTNSREGGNLTDTLLSLIRQQRHLATRVIIATQEPTLSPSLLDLCNVTIVHRFSSPAWFTTLRGHLAGAAIDDNNKPKYGPDNLFSRIVTLKTGEALVFCPGAILDIVSDEALEESTPSPGEPEPPHGVAALKALRIRELGPRYVRVRIRKRVTADGGRSILAQN</sequence>
<dbReference type="RefSeq" id="XP_002626565.1">
    <property type="nucleotide sequence ID" value="XM_002626519.2"/>
</dbReference>
<protein>
    <recommendedName>
        <fullName evidence="3">AAA+ ATPase domain-containing protein</fullName>
    </recommendedName>
</protein>
<dbReference type="EMBL" id="GG657451">
    <property type="protein sequence ID" value="OAT06556.1"/>
    <property type="molecule type" value="Genomic_DNA"/>
</dbReference>
<evidence type="ECO:0000313" key="1">
    <source>
        <dbReference type="EMBL" id="OAT06556.1"/>
    </source>
</evidence>
<dbReference type="AlphaFoldDB" id="A0A179UEV5"/>
<dbReference type="OrthoDB" id="2316594at2759"/>
<proteinExistence type="predicted"/>